<dbReference type="OrthoDB" id="1902587at2759"/>
<dbReference type="Gene3D" id="3.10.50.40">
    <property type="match status" value="4"/>
</dbReference>
<comment type="catalytic activity">
    <reaction evidence="1 13">
        <text>[protein]-peptidylproline (omega=180) = [protein]-peptidylproline (omega=0)</text>
        <dbReference type="Rhea" id="RHEA:16237"/>
        <dbReference type="Rhea" id="RHEA-COMP:10747"/>
        <dbReference type="Rhea" id="RHEA-COMP:10748"/>
        <dbReference type="ChEBI" id="CHEBI:83833"/>
        <dbReference type="ChEBI" id="CHEBI:83834"/>
        <dbReference type="EC" id="5.2.1.8"/>
    </reaction>
</comment>
<dbReference type="InterPro" id="IPR051989">
    <property type="entry name" value="FKBP-like_isomerase"/>
</dbReference>
<keyword evidence="8" id="KW-0106">Calcium</keyword>
<dbReference type="SUPFAM" id="SSF54534">
    <property type="entry name" value="FKBP-like"/>
    <property type="match status" value="4"/>
</dbReference>
<dbReference type="Pfam" id="PF00254">
    <property type="entry name" value="FKBP_C"/>
    <property type="match status" value="4"/>
</dbReference>
<dbReference type="STRING" id="56723.ENSLBEP00000006136"/>
<evidence type="ECO:0000256" key="1">
    <source>
        <dbReference type="ARBA" id="ARBA00000971"/>
    </source>
</evidence>
<evidence type="ECO:0000259" key="16">
    <source>
        <dbReference type="PROSITE" id="PS50059"/>
    </source>
</evidence>
<reference evidence="17" key="1">
    <citation type="submission" date="2025-08" db="UniProtKB">
        <authorList>
            <consortium name="Ensembl"/>
        </authorList>
    </citation>
    <scope>IDENTIFICATION</scope>
</reference>
<dbReference type="InterPro" id="IPR046357">
    <property type="entry name" value="PPIase_dom_sf"/>
</dbReference>
<dbReference type="PANTHER" id="PTHR46046">
    <property type="entry name" value="PEPTIDYLPROLYL ISOMERASE"/>
    <property type="match status" value="1"/>
</dbReference>
<keyword evidence="9 13" id="KW-0697">Rotamase</keyword>
<evidence type="ECO:0000256" key="7">
    <source>
        <dbReference type="ARBA" id="ARBA00022824"/>
    </source>
</evidence>
<evidence type="ECO:0000256" key="4">
    <source>
        <dbReference type="ARBA" id="ARBA00022723"/>
    </source>
</evidence>
<dbReference type="GO" id="GO:0046872">
    <property type="term" value="F:metal ion binding"/>
    <property type="evidence" value="ECO:0007669"/>
    <property type="project" value="UniProtKB-KW"/>
</dbReference>
<evidence type="ECO:0000256" key="10">
    <source>
        <dbReference type="ARBA" id="ARBA00023180"/>
    </source>
</evidence>
<reference evidence="17" key="2">
    <citation type="submission" date="2025-09" db="UniProtKB">
        <authorList>
            <consortium name="Ensembl"/>
        </authorList>
    </citation>
    <scope>IDENTIFICATION</scope>
</reference>
<feature type="domain" description="PPIase FKBP-type" evidence="16">
    <location>
        <begin position="382"/>
        <end position="468"/>
    </location>
</feature>
<dbReference type="Gene3D" id="1.10.238.10">
    <property type="entry name" value="EF-hand"/>
    <property type="match status" value="1"/>
</dbReference>
<dbReference type="SUPFAM" id="SSF47473">
    <property type="entry name" value="EF-hand"/>
    <property type="match status" value="1"/>
</dbReference>
<dbReference type="PANTHER" id="PTHR46046:SF3">
    <property type="entry name" value="PEPTIDYL-PROLYL CIS-TRANS ISOMERASE FKBP10"/>
    <property type="match status" value="1"/>
</dbReference>
<dbReference type="AlphaFoldDB" id="A0A3Q3EF83"/>
<evidence type="ECO:0000256" key="6">
    <source>
        <dbReference type="ARBA" id="ARBA00022737"/>
    </source>
</evidence>
<evidence type="ECO:0000313" key="17">
    <source>
        <dbReference type="Ensembl" id="ENSLBEP00000006136.1"/>
    </source>
</evidence>
<keyword evidence="7" id="KW-0256">Endoplasmic reticulum</keyword>
<evidence type="ECO:0000256" key="8">
    <source>
        <dbReference type="ARBA" id="ARBA00022837"/>
    </source>
</evidence>
<keyword evidence="5 15" id="KW-0732">Signal</keyword>
<evidence type="ECO:0000256" key="11">
    <source>
        <dbReference type="ARBA" id="ARBA00023235"/>
    </source>
</evidence>
<feature type="domain" description="PPIase FKBP-type" evidence="16">
    <location>
        <begin position="158"/>
        <end position="246"/>
    </location>
</feature>
<dbReference type="Proteomes" id="UP000261660">
    <property type="component" value="Unplaced"/>
</dbReference>
<feature type="domain" description="PPIase FKBP-type" evidence="16">
    <location>
        <begin position="45"/>
        <end position="134"/>
    </location>
</feature>
<organism evidence="17 18">
    <name type="scientific">Labrus bergylta</name>
    <name type="common">ballan wrasse</name>
    <dbReference type="NCBI Taxonomy" id="56723"/>
    <lineage>
        <taxon>Eukaryota</taxon>
        <taxon>Metazoa</taxon>
        <taxon>Chordata</taxon>
        <taxon>Craniata</taxon>
        <taxon>Vertebrata</taxon>
        <taxon>Euteleostomi</taxon>
        <taxon>Actinopterygii</taxon>
        <taxon>Neopterygii</taxon>
        <taxon>Teleostei</taxon>
        <taxon>Neoteleostei</taxon>
        <taxon>Acanthomorphata</taxon>
        <taxon>Eupercaria</taxon>
        <taxon>Labriformes</taxon>
        <taxon>Labridae</taxon>
        <taxon>Labrus</taxon>
    </lineage>
</organism>
<evidence type="ECO:0000313" key="18">
    <source>
        <dbReference type="Proteomes" id="UP000261660"/>
    </source>
</evidence>
<keyword evidence="10" id="KW-0325">Glycoprotein</keyword>
<dbReference type="InterPro" id="IPR011992">
    <property type="entry name" value="EF-hand-dom_pair"/>
</dbReference>
<evidence type="ECO:0000256" key="3">
    <source>
        <dbReference type="ARBA" id="ARBA00013194"/>
    </source>
</evidence>
<keyword evidence="11 13" id="KW-0413">Isomerase</keyword>
<comment type="subcellular location">
    <subcellularLocation>
        <location evidence="2">Endoplasmic reticulum</location>
    </subcellularLocation>
</comment>
<feature type="chain" id="PRO_5018522901" description="peptidylprolyl isomerase" evidence="15">
    <location>
        <begin position="20"/>
        <end position="564"/>
    </location>
</feature>
<proteinExistence type="predicted"/>
<dbReference type="GO" id="GO:0005783">
    <property type="term" value="C:endoplasmic reticulum"/>
    <property type="evidence" value="ECO:0007669"/>
    <property type="project" value="UniProtKB-SubCell"/>
</dbReference>
<evidence type="ECO:0000256" key="15">
    <source>
        <dbReference type="SAM" id="SignalP"/>
    </source>
</evidence>
<dbReference type="GeneTree" id="ENSGT00940000156331"/>
<evidence type="ECO:0000256" key="13">
    <source>
        <dbReference type="PROSITE-ProRule" id="PRU00277"/>
    </source>
</evidence>
<sequence>MDLLVSSVLFFLHAVTVDCSPGSSLDVVVDRYDIPRVCPREVSTGDFVRYHFNGTFFDDGKKFDSSHDRGKAFISQVGLGRLITGMDRGLQGMCVNEHRRITIPPHLAYGSIGTGGVIPPDAVLVYDVLLLDIWNEEDKVQIRKLNKPASCERSSVASDFVRYHYNGTLLSGEAFDSSYSRNATYDTYLGQGDLIKGMDEGLLGMCVGERRVIIVPPFLAYGENGYGTQVPPQATLVFEVLMVDMFNPKDDLIVEMKKVPKGCNRRTVTGDYIRYHYNGTFQDGTAFDSSYQRNSTYNTYVGMGYVIKGMDKALQGLCIGERRRITIPPHMAYGEEGVGDLIPGSAVLVFDIHVIDFHNPKDPVKITVTHKPQECSATSEADDLIQYHYNCSLMDDTLLYSSDPNSPSTTTLGANMVISGLEEGLSGMCVGERRRVVVPPHWGHGESGAGGVPRSAVLFFELELVELQKGVPEGFMFVWLGDGPDPLFPAMDLNGDKEVPLEEFSAFIMLQVQEGKGRLRPGFNNDSIIEDMFNNQDSNKDGKIVEAELGRQEKEPEQVRRDEL</sequence>
<feature type="domain" description="PPIase FKBP-type" evidence="16">
    <location>
        <begin position="270"/>
        <end position="358"/>
    </location>
</feature>
<evidence type="ECO:0000256" key="14">
    <source>
        <dbReference type="SAM" id="MobiDB-lite"/>
    </source>
</evidence>
<evidence type="ECO:0000256" key="5">
    <source>
        <dbReference type="ARBA" id="ARBA00022729"/>
    </source>
</evidence>
<feature type="region of interest" description="Disordered" evidence="14">
    <location>
        <begin position="534"/>
        <end position="564"/>
    </location>
</feature>
<feature type="signal peptide" evidence="15">
    <location>
        <begin position="1"/>
        <end position="19"/>
    </location>
</feature>
<evidence type="ECO:0000256" key="2">
    <source>
        <dbReference type="ARBA" id="ARBA00004240"/>
    </source>
</evidence>
<keyword evidence="18" id="KW-1185">Reference proteome</keyword>
<dbReference type="EC" id="5.2.1.8" evidence="3 13"/>
<dbReference type="Ensembl" id="ENSLBET00000006437.1">
    <property type="protein sequence ID" value="ENSLBEP00000006136.1"/>
    <property type="gene ID" value="ENSLBEG00000004701.1"/>
</dbReference>
<protein>
    <recommendedName>
        <fullName evidence="3 13">peptidylprolyl isomerase</fullName>
        <ecNumber evidence="3 13">5.2.1.8</ecNumber>
    </recommendedName>
</protein>
<dbReference type="PROSITE" id="PS50059">
    <property type="entry name" value="FKBP_PPIASE"/>
    <property type="match status" value="4"/>
</dbReference>
<dbReference type="InParanoid" id="A0A3Q3EF83"/>
<accession>A0A3Q3EF83</accession>
<keyword evidence="4" id="KW-0479">Metal-binding</keyword>
<keyword evidence="6" id="KW-0677">Repeat</keyword>
<dbReference type="FunFam" id="3.10.50.40:FF:000002">
    <property type="entry name" value="Peptidylprolyl isomerase"/>
    <property type="match status" value="3"/>
</dbReference>
<evidence type="ECO:0000256" key="12">
    <source>
        <dbReference type="ARBA" id="ARBA00055986"/>
    </source>
</evidence>
<feature type="compositionally biased region" description="Basic and acidic residues" evidence="14">
    <location>
        <begin position="538"/>
        <end position="564"/>
    </location>
</feature>
<name>A0A3Q3EF83_9LABR</name>
<comment type="function">
    <text evidence="12">PPIases accelerate the folding of proteins during protein synthesis.</text>
</comment>
<dbReference type="GO" id="GO:0003755">
    <property type="term" value="F:peptidyl-prolyl cis-trans isomerase activity"/>
    <property type="evidence" value="ECO:0007669"/>
    <property type="project" value="UniProtKB-KW"/>
</dbReference>
<dbReference type="InterPro" id="IPR001179">
    <property type="entry name" value="PPIase_FKBP_dom"/>
</dbReference>
<evidence type="ECO:0000256" key="9">
    <source>
        <dbReference type="ARBA" id="ARBA00023110"/>
    </source>
</evidence>